<proteinExistence type="predicted"/>
<dbReference type="Proteomes" id="UP000549457">
    <property type="component" value="Unassembled WGS sequence"/>
</dbReference>
<name>A0A840SMU5_9RHOB</name>
<dbReference type="InterPro" id="IPR018511">
    <property type="entry name" value="Hemolysin-typ_Ca-bd_CS"/>
</dbReference>
<dbReference type="InterPro" id="IPR011049">
    <property type="entry name" value="Serralysin-like_metalloprot_C"/>
</dbReference>
<accession>A0A840SMU5</accession>
<dbReference type="EMBL" id="JACHFM010000002">
    <property type="protein sequence ID" value="MBB5222070.1"/>
    <property type="molecule type" value="Genomic_DNA"/>
</dbReference>
<evidence type="ECO:0000256" key="1">
    <source>
        <dbReference type="ARBA" id="ARBA00001913"/>
    </source>
</evidence>
<dbReference type="PANTHER" id="PTHR38340">
    <property type="entry name" value="S-LAYER PROTEIN"/>
    <property type="match status" value="1"/>
</dbReference>
<dbReference type="AlphaFoldDB" id="A0A840SMU5"/>
<protein>
    <submittedName>
        <fullName evidence="6">Ca2+-binding RTX toxin-like protein</fullName>
    </submittedName>
</protein>
<dbReference type="SUPFAM" id="SSF51120">
    <property type="entry name" value="beta-Roll"/>
    <property type="match status" value="2"/>
</dbReference>
<organism evidence="6 7">
    <name type="scientific">Amaricoccus macauensis</name>
    <dbReference type="NCBI Taxonomy" id="57001"/>
    <lineage>
        <taxon>Bacteria</taxon>
        <taxon>Pseudomonadati</taxon>
        <taxon>Pseudomonadota</taxon>
        <taxon>Alphaproteobacteria</taxon>
        <taxon>Rhodobacterales</taxon>
        <taxon>Paracoccaceae</taxon>
        <taxon>Amaricoccus</taxon>
    </lineage>
</organism>
<keyword evidence="4" id="KW-0677">Repeat</keyword>
<keyword evidence="7" id="KW-1185">Reference proteome</keyword>
<reference evidence="6 7" key="1">
    <citation type="submission" date="2020-08" db="EMBL/GenBank/DDBJ databases">
        <title>Genomic Encyclopedia of Type Strains, Phase IV (KMG-IV): sequencing the most valuable type-strain genomes for metagenomic binning, comparative biology and taxonomic classification.</title>
        <authorList>
            <person name="Goeker M."/>
        </authorList>
    </citation>
    <scope>NUCLEOTIDE SEQUENCE [LARGE SCALE GENOMIC DNA]</scope>
    <source>
        <strain evidence="6 7">DSM 101730</strain>
    </source>
</reference>
<dbReference type="PROSITE" id="PS00330">
    <property type="entry name" value="HEMOLYSIN_CALCIUM"/>
    <property type="match status" value="4"/>
</dbReference>
<dbReference type="GO" id="GO:0005615">
    <property type="term" value="C:extracellular space"/>
    <property type="evidence" value="ECO:0007669"/>
    <property type="project" value="InterPro"/>
</dbReference>
<keyword evidence="3" id="KW-0964">Secreted</keyword>
<dbReference type="Pfam" id="PF00353">
    <property type="entry name" value="HemolysinCabind"/>
    <property type="match status" value="3"/>
</dbReference>
<dbReference type="InterPro" id="IPR001343">
    <property type="entry name" value="Hemolysn_Ca-bd"/>
</dbReference>
<evidence type="ECO:0000256" key="2">
    <source>
        <dbReference type="ARBA" id="ARBA00004613"/>
    </source>
</evidence>
<dbReference type="Gene3D" id="2.150.10.10">
    <property type="entry name" value="Serralysin-like metalloprotease, C-terminal"/>
    <property type="match status" value="2"/>
</dbReference>
<comment type="cofactor">
    <cofactor evidence="1">
        <name>Ca(2+)</name>
        <dbReference type="ChEBI" id="CHEBI:29108"/>
    </cofactor>
</comment>
<dbReference type="RefSeq" id="WP_184148492.1">
    <property type="nucleotide sequence ID" value="NZ_JACHFM010000002.1"/>
</dbReference>
<comment type="subcellular location">
    <subcellularLocation>
        <location evidence="2">Secreted</location>
    </subcellularLocation>
</comment>
<evidence type="ECO:0000259" key="5">
    <source>
        <dbReference type="Pfam" id="PF08548"/>
    </source>
</evidence>
<comment type="caution">
    <text evidence="6">The sequence shown here is derived from an EMBL/GenBank/DDBJ whole genome shotgun (WGS) entry which is preliminary data.</text>
</comment>
<dbReference type="GO" id="GO:0005509">
    <property type="term" value="F:calcium ion binding"/>
    <property type="evidence" value="ECO:0007669"/>
    <property type="project" value="InterPro"/>
</dbReference>
<gene>
    <name evidence="6" type="ORF">HNP73_002006</name>
</gene>
<dbReference type="PANTHER" id="PTHR38340:SF1">
    <property type="entry name" value="S-LAYER PROTEIN"/>
    <property type="match status" value="1"/>
</dbReference>
<evidence type="ECO:0000313" key="7">
    <source>
        <dbReference type="Proteomes" id="UP000549457"/>
    </source>
</evidence>
<evidence type="ECO:0000313" key="6">
    <source>
        <dbReference type="EMBL" id="MBB5222070.1"/>
    </source>
</evidence>
<evidence type="ECO:0000256" key="3">
    <source>
        <dbReference type="ARBA" id="ARBA00022525"/>
    </source>
</evidence>
<dbReference type="InterPro" id="IPR050557">
    <property type="entry name" value="RTX_toxin/Mannuronan_C5-epim"/>
</dbReference>
<dbReference type="Pfam" id="PF08548">
    <property type="entry name" value="Peptidase_M10_C"/>
    <property type="match status" value="1"/>
</dbReference>
<feature type="domain" description="Peptidase M10 serralysin C-terminal" evidence="5">
    <location>
        <begin position="254"/>
        <end position="389"/>
    </location>
</feature>
<dbReference type="PRINTS" id="PR00313">
    <property type="entry name" value="CABNDNGRPT"/>
</dbReference>
<dbReference type="InterPro" id="IPR013858">
    <property type="entry name" value="Peptidase_M10B_C"/>
</dbReference>
<sequence length="390" mass="40207">MTTYLWLYDAAGITNQLPAYSAPDVKLTTATRSLLEFSGSVTAGVFTGESVRESYHGRFNLTGNSPAGRVNSVEVVIGGEAVLGARYDDPVRVRAYNGDFADRMDGDVSFRGNAWANWYESGAGDDRLVGGGGNDSFDGGAGDDVLFGGAGQDDLKGGAGSDTLVGGAGNDFYLVDGDDRLTEAANGGRDTVAATVSFRLPENFEMLTLVADAVSGWGNGTRNWMAGNGEANVLYGLAGGDALAGFAGADTLVGGIGDDSILGGFGRDRLIGGAGKDVLEGGAHGDWLIGGGGADIFSFARPSDSGPTLRDTITDFGPNDVIDLGRMDAQTDHSGNDAFRYIGSQGFHETAGELRYARGLLSGDVDGDGVADFVIRLLGAPTLTADDFVL</sequence>
<evidence type="ECO:0000256" key="4">
    <source>
        <dbReference type="ARBA" id="ARBA00022737"/>
    </source>
</evidence>